<dbReference type="InterPro" id="IPR007627">
    <property type="entry name" value="RNA_pol_sigma70_r2"/>
</dbReference>
<evidence type="ECO:0000256" key="1">
    <source>
        <dbReference type="ARBA" id="ARBA00010641"/>
    </source>
</evidence>
<dbReference type="GO" id="GO:0000428">
    <property type="term" value="C:DNA-directed RNA polymerase complex"/>
    <property type="evidence" value="ECO:0007669"/>
    <property type="project" value="UniProtKB-KW"/>
</dbReference>
<dbReference type="Gene3D" id="1.10.10.10">
    <property type="entry name" value="Winged helix-like DNA-binding domain superfamily/Winged helix DNA-binding domain"/>
    <property type="match status" value="1"/>
</dbReference>
<dbReference type="GO" id="GO:0006352">
    <property type="term" value="P:DNA-templated transcription initiation"/>
    <property type="evidence" value="ECO:0007669"/>
    <property type="project" value="InterPro"/>
</dbReference>
<dbReference type="SUPFAM" id="SSF88946">
    <property type="entry name" value="Sigma2 domain of RNA polymerase sigma factors"/>
    <property type="match status" value="1"/>
</dbReference>
<keyword evidence="8" id="KW-1185">Reference proteome</keyword>
<dbReference type="GO" id="GO:0016987">
    <property type="term" value="F:sigma factor activity"/>
    <property type="evidence" value="ECO:0007669"/>
    <property type="project" value="UniProtKB-KW"/>
</dbReference>
<dbReference type="RefSeq" id="WP_213002417.1">
    <property type="nucleotide sequence ID" value="NZ_BAAATW010000018.1"/>
</dbReference>
<dbReference type="InterPro" id="IPR013249">
    <property type="entry name" value="RNA_pol_sigma70_r4_t2"/>
</dbReference>
<feature type="domain" description="RNA polymerase sigma factor 70 region 4 type 2" evidence="6">
    <location>
        <begin position="133"/>
        <end position="185"/>
    </location>
</feature>
<comment type="similarity">
    <text evidence="1">Belongs to the sigma-70 factor family. ECF subfamily.</text>
</comment>
<protein>
    <submittedName>
        <fullName evidence="7">DNA-directed RNA polymerase sigma-70 factor</fullName>
    </submittedName>
</protein>
<evidence type="ECO:0000259" key="5">
    <source>
        <dbReference type="Pfam" id="PF04542"/>
    </source>
</evidence>
<dbReference type="AlphaFoldDB" id="A0A919SZH6"/>
<dbReference type="InterPro" id="IPR013324">
    <property type="entry name" value="RNA_pol_sigma_r3/r4-like"/>
</dbReference>
<evidence type="ECO:0000256" key="3">
    <source>
        <dbReference type="ARBA" id="ARBA00023082"/>
    </source>
</evidence>
<gene>
    <name evidence="7" type="primary">rpoE_24</name>
    <name evidence="7" type="ORF">Aco04nite_80360</name>
</gene>
<organism evidence="7 8">
    <name type="scientific">Winogradskya consettensis</name>
    <dbReference type="NCBI Taxonomy" id="113560"/>
    <lineage>
        <taxon>Bacteria</taxon>
        <taxon>Bacillati</taxon>
        <taxon>Actinomycetota</taxon>
        <taxon>Actinomycetes</taxon>
        <taxon>Micromonosporales</taxon>
        <taxon>Micromonosporaceae</taxon>
        <taxon>Winogradskya</taxon>
    </lineage>
</organism>
<dbReference type="Pfam" id="PF08281">
    <property type="entry name" value="Sigma70_r4_2"/>
    <property type="match status" value="1"/>
</dbReference>
<dbReference type="Pfam" id="PF04542">
    <property type="entry name" value="Sigma70_r2"/>
    <property type="match status" value="1"/>
</dbReference>
<keyword evidence="2" id="KW-0805">Transcription regulation</keyword>
<comment type="caution">
    <text evidence="7">The sequence shown here is derived from an EMBL/GenBank/DDBJ whole genome shotgun (WGS) entry which is preliminary data.</text>
</comment>
<keyword evidence="4" id="KW-0804">Transcription</keyword>
<dbReference type="GO" id="GO:0003677">
    <property type="term" value="F:DNA binding"/>
    <property type="evidence" value="ECO:0007669"/>
    <property type="project" value="InterPro"/>
</dbReference>
<sequence>MSEQGAPPAADQTPNDATLRDAVLAGDRTAFTELYEQHSERVWNYAYRLTGSWTEADELLSVVFLTAWRRRQDLRLVSGSALPWLYVVTGNVCRSERRRVARFVKALPRLLGREASDHAERVVERDAAAARLVRVLAAVDQLPRALREAVQLCLLGGTSAEDAAQILGITVHSVQSRLSRARARLHRSVPEEQ</sequence>
<name>A0A919SZH6_9ACTN</name>
<evidence type="ECO:0000259" key="6">
    <source>
        <dbReference type="Pfam" id="PF08281"/>
    </source>
</evidence>
<evidence type="ECO:0000256" key="2">
    <source>
        <dbReference type="ARBA" id="ARBA00023015"/>
    </source>
</evidence>
<keyword evidence="7" id="KW-0240">DNA-directed RNA polymerase</keyword>
<dbReference type="InterPro" id="IPR039425">
    <property type="entry name" value="RNA_pol_sigma-70-like"/>
</dbReference>
<keyword evidence="3" id="KW-0731">Sigma factor</keyword>
<dbReference type="SUPFAM" id="SSF88659">
    <property type="entry name" value="Sigma3 and sigma4 domains of RNA polymerase sigma factors"/>
    <property type="match status" value="1"/>
</dbReference>
<dbReference type="InterPro" id="IPR013325">
    <property type="entry name" value="RNA_pol_sigma_r2"/>
</dbReference>
<dbReference type="InterPro" id="IPR014284">
    <property type="entry name" value="RNA_pol_sigma-70_dom"/>
</dbReference>
<evidence type="ECO:0000313" key="7">
    <source>
        <dbReference type="EMBL" id="GIM82194.1"/>
    </source>
</evidence>
<evidence type="ECO:0000313" key="8">
    <source>
        <dbReference type="Proteomes" id="UP000680865"/>
    </source>
</evidence>
<evidence type="ECO:0000256" key="4">
    <source>
        <dbReference type="ARBA" id="ARBA00023163"/>
    </source>
</evidence>
<reference evidence="7" key="1">
    <citation type="submission" date="2021-03" db="EMBL/GenBank/DDBJ databases">
        <title>Whole genome shotgun sequence of Actinoplanes consettensis NBRC 14913.</title>
        <authorList>
            <person name="Komaki H."/>
            <person name="Tamura T."/>
        </authorList>
    </citation>
    <scope>NUCLEOTIDE SEQUENCE</scope>
    <source>
        <strain evidence="7">NBRC 14913</strain>
    </source>
</reference>
<dbReference type="InterPro" id="IPR036388">
    <property type="entry name" value="WH-like_DNA-bd_sf"/>
</dbReference>
<dbReference type="EMBL" id="BOQP01000050">
    <property type="protein sequence ID" value="GIM82194.1"/>
    <property type="molecule type" value="Genomic_DNA"/>
</dbReference>
<dbReference type="Gene3D" id="1.10.1740.10">
    <property type="match status" value="1"/>
</dbReference>
<dbReference type="PANTHER" id="PTHR43133">
    <property type="entry name" value="RNA POLYMERASE ECF-TYPE SIGMA FACTO"/>
    <property type="match status" value="1"/>
</dbReference>
<dbReference type="NCBIfam" id="TIGR02937">
    <property type="entry name" value="sigma70-ECF"/>
    <property type="match status" value="1"/>
</dbReference>
<proteinExistence type="inferred from homology"/>
<dbReference type="Proteomes" id="UP000680865">
    <property type="component" value="Unassembled WGS sequence"/>
</dbReference>
<dbReference type="PANTHER" id="PTHR43133:SF25">
    <property type="entry name" value="RNA POLYMERASE SIGMA FACTOR RFAY-RELATED"/>
    <property type="match status" value="1"/>
</dbReference>
<accession>A0A919SZH6</accession>
<feature type="domain" description="RNA polymerase sigma-70 region 2" evidence="5">
    <location>
        <begin position="34"/>
        <end position="102"/>
    </location>
</feature>